<dbReference type="InterPro" id="IPR024775">
    <property type="entry name" value="DinB-like"/>
</dbReference>
<proteinExistence type="predicted"/>
<accession>A0ABU2WT51</accession>
<evidence type="ECO:0000313" key="2">
    <source>
        <dbReference type="EMBL" id="MDT0529098.1"/>
    </source>
</evidence>
<dbReference type="Pfam" id="PF12867">
    <property type="entry name" value="DinB_2"/>
    <property type="match status" value="1"/>
</dbReference>
<dbReference type="InterPro" id="IPR034660">
    <property type="entry name" value="DinB/YfiT-like"/>
</dbReference>
<comment type="caution">
    <text evidence="2">The sequence shown here is derived from an EMBL/GenBank/DDBJ whole genome shotgun (WGS) entry which is preliminary data.</text>
</comment>
<sequence length="169" mass="18649">MDRCDECGFDYAGVSADELPPILRTLGGRYSAALAEVRQVRRRPAEGVWSPLEYACHVRDVLGVQVERLALALRVEEPEFAPMGRDERAVAEAYNEQDPATVLAALGAAADDLAARFGVLGPAELARTGVYPWPRPQARTLLWLGRHTVHEGEHHLLDIRRAARSEASR</sequence>
<dbReference type="Gene3D" id="1.20.120.450">
    <property type="entry name" value="dinb family like domain"/>
    <property type="match status" value="1"/>
</dbReference>
<dbReference type="Proteomes" id="UP001180973">
    <property type="component" value="Unassembled WGS sequence"/>
</dbReference>
<name>A0ABU2WT51_9ACTN</name>
<protein>
    <submittedName>
        <fullName evidence="2">DinB family protein</fullName>
    </submittedName>
</protein>
<organism evidence="2 3">
    <name type="scientific">Micromonospora reichwaldensis</name>
    <dbReference type="NCBI Taxonomy" id="3075516"/>
    <lineage>
        <taxon>Bacteria</taxon>
        <taxon>Bacillati</taxon>
        <taxon>Actinomycetota</taxon>
        <taxon>Actinomycetes</taxon>
        <taxon>Micromonosporales</taxon>
        <taxon>Micromonosporaceae</taxon>
        <taxon>Micromonospora</taxon>
    </lineage>
</organism>
<evidence type="ECO:0000259" key="1">
    <source>
        <dbReference type="Pfam" id="PF12867"/>
    </source>
</evidence>
<reference evidence="2" key="1">
    <citation type="submission" date="2023-09" db="EMBL/GenBank/DDBJ databases">
        <title>30 novel species of actinomycetes from the DSMZ collection.</title>
        <authorList>
            <person name="Nouioui I."/>
        </authorList>
    </citation>
    <scope>NUCLEOTIDE SEQUENCE</scope>
    <source>
        <strain evidence="2">DSM 115977</strain>
    </source>
</reference>
<gene>
    <name evidence="2" type="ORF">RM555_08830</name>
</gene>
<feature type="domain" description="DinB-like" evidence="1">
    <location>
        <begin position="37"/>
        <end position="158"/>
    </location>
</feature>
<keyword evidence="3" id="KW-1185">Reference proteome</keyword>
<evidence type="ECO:0000313" key="3">
    <source>
        <dbReference type="Proteomes" id="UP001180973"/>
    </source>
</evidence>
<dbReference type="RefSeq" id="WP_311411272.1">
    <property type="nucleotide sequence ID" value="NZ_JAVRFL010000008.1"/>
</dbReference>
<dbReference type="SUPFAM" id="SSF109854">
    <property type="entry name" value="DinB/YfiT-like putative metalloenzymes"/>
    <property type="match status" value="1"/>
</dbReference>
<dbReference type="EMBL" id="JAVRFL010000008">
    <property type="protein sequence ID" value="MDT0529098.1"/>
    <property type="molecule type" value="Genomic_DNA"/>
</dbReference>